<feature type="domain" description="CTLH" evidence="6">
    <location>
        <begin position="460"/>
        <end position="517"/>
    </location>
</feature>
<feature type="region of interest" description="Disordered" evidence="4">
    <location>
        <begin position="59"/>
        <end position="95"/>
    </location>
</feature>
<feature type="region of interest" description="Disordered" evidence="4">
    <location>
        <begin position="1"/>
        <end position="26"/>
    </location>
</feature>
<dbReference type="SMART" id="SM00757">
    <property type="entry name" value="CRA"/>
    <property type="match status" value="1"/>
</dbReference>
<dbReference type="OMA" id="YGQQLRM"/>
<name>U1GFI8_ENDPU</name>
<feature type="compositionally biased region" description="Low complexity" evidence="4">
    <location>
        <begin position="1"/>
        <end position="22"/>
    </location>
</feature>
<dbReference type="InterPro" id="IPR024964">
    <property type="entry name" value="CTLH/CRA"/>
</dbReference>
<gene>
    <name evidence="7" type="ORF">EPUS_02395</name>
</gene>
<dbReference type="OrthoDB" id="25503at2759"/>
<dbReference type="InterPro" id="IPR006594">
    <property type="entry name" value="LisH"/>
</dbReference>
<dbReference type="HOGENOM" id="CLU_009129_2_1_1"/>
<accession>U1GFI8</accession>
<comment type="function">
    <text evidence="1">Involved in the proteasome-dependent degradation of fructose-1,6-bisphosphatase.</text>
</comment>
<reference evidence="8" key="1">
    <citation type="journal article" date="2014" name="BMC Genomics">
        <title>Genome characteristics reveal the impact of lichenization on lichen-forming fungus Endocarpon pusillum Hedwig (Verrucariales, Ascomycota).</title>
        <authorList>
            <person name="Wang Y.-Y."/>
            <person name="Liu B."/>
            <person name="Zhang X.-Y."/>
            <person name="Zhou Q.-M."/>
            <person name="Zhang T."/>
            <person name="Li H."/>
            <person name="Yu Y.-F."/>
            <person name="Zhang X.-L."/>
            <person name="Hao X.-Y."/>
            <person name="Wang M."/>
            <person name="Wang L."/>
            <person name="Wei J.-C."/>
        </authorList>
    </citation>
    <scope>NUCLEOTIDE SEQUENCE [LARGE SCALE GENOMIC DNA]</scope>
    <source>
        <strain evidence="8">Z07020 / HMAS-L-300199</strain>
    </source>
</reference>
<dbReference type="eggNOG" id="KOG1477">
    <property type="taxonomic scope" value="Eukaryota"/>
</dbReference>
<feature type="domain" description="B30.2/SPRY" evidence="5">
    <location>
        <begin position="182"/>
        <end position="372"/>
    </location>
</feature>
<keyword evidence="8" id="KW-1185">Reference proteome</keyword>
<dbReference type="PROSITE" id="PS50896">
    <property type="entry name" value="LISH"/>
    <property type="match status" value="1"/>
</dbReference>
<dbReference type="InterPro" id="IPR006595">
    <property type="entry name" value="CTLH_C"/>
</dbReference>
<dbReference type="SMART" id="SM00668">
    <property type="entry name" value="CTLH"/>
    <property type="match status" value="1"/>
</dbReference>
<proteinExistence type="predicted"/>
<dbReference type="CDD" id="cd12909">
    <property type="entry name" value="SPRY_RanBP9_10"/>
    <property type="match status" value="1"/>
</dbReference>
<dbReference type="SMART" id="SM00449">
    <property type="entry name" value="SPRY"/>
    <property type="match status" value="1"/>
</dbReference>
<dbReference type="InterPro" id="IPR043136">
    <property type="entry name" value="B30.2/SPRY_sf"/>
</dbReference>
<dbReference type="RefSeq" id="XP_007803492.1">
    <property type="nucleotide sequence ID" value="XM_007805301.1"/>
</dbReference>
<dbReference type="Pfam" id="PF10607">
    <property type="entry name" value="CTLH"/>
    <property type="match status" value="1"/>
</dbReference>
<dbReference type="Gene3D" id="2.60.120.920">
    <property type="match status" value="1"/>
</dbReference>
<evidence type="ECO:0000256" key="4">
    <source>
        <dbReference type="SAM" id="MobiDB-lite"/>
    </source>
</evidence>
<feature type="region of interest" description="Disordered" evidence="4">
    <location>
        <begin position="148"/>
        <end position="168"/>
    </location>
</feature>
<feature type="compositionally biased region" description="Acidic residues" evidence="4">
    <location>
        <begin position="543"/>
        <end position="559"/>
    </location>
</feature>
<dbReference type="PROSITE" id="PS50188">
    <property type="entry name" value="B302_SPRY"/>
    <property type="match status" value="1"/>
</dbReference>
<evidence type="ECO:0000256" key="1">
    <source>
        <dbReference type="ARBA" id="ARBA00002343"/>
    </source>
</evidence>
<dbReference type="InterPro" id="IPR003877">
    <property type="entry name" value="SPRY_dom"/>
</dbReference>
<dbReference type="InterPro" id="IPR050618">
    <property type="entry name" value="Ubq-SigPath_Reg"/>
</dbReference>
<feature type="compositionally biased region" description="Acidic residues" evidence="4">
    <location>
        <begin position="571"/>
        <end position="583"/>
    </location>
</feature>
<feature type="compositionally biased region" description="Polar residues" evidence="4">
    <location>
        <begin position="80"/>
        <end position="95"/>
    </location>
</feature>
<feature type="region of interest" description="Disordered" evidence="4">
    <location>
        <begin position="517"/>
        <end position="599"/>
    </location>
</feature>
<sequence length="706" mass="77987">MTNGSSAGNAPPASYPAGPSGSLMPRRSSYASVLSGAVPQSYASPARAGAFSHLVNATPSSSYPPQYVPDHRYQRPVSGQEPTPTANASGSWRKNTQLPSYSRKFAGIVGNTMPNNVGSGSFFVPSYLRHSRYVAKLEAAHKAKLAAQREATSAHSSNGVSLSTSSSNANLHRMAPSHRGMTYDIIENAPPSEDDNLVPLPSRWNDMDKCPGLDLLQDGTEIRYSGPSNKMELEAGAARADHPMSPQCGIYYFEVEIKNKSKDGMIAVGFSNHRASLERLPGWESESWAYHGDDGKSFFGEGTGRNYGQTFGINDVIGCGVDFASGCAFFTKNGRNLGIAFRELKNVRPFPAVGMKKSPGSWISVNFGQRPFIFDIDGMMAQQRLSFDKEINATPISALRLNPPMDESTLVQELVAHFLAHDGYVETAKAFAEEVRTQSRPLRGDDSSVLQEFEVAEDYHAIYRQKIRASILEGDIDKAFKHTTAYYPHVLEDNPEIVFRLKCRKYVEMIRRFSELHNPTPATDIPSNPFPIKSSSNGHADVFDEDMELDDENDTENDSFQETNTSNGEDTQPEEDDEDEDGREEYHNVPTDPTKHGELLQEAISYGQTLTREYRDEKEEYQKTLEDIFSLIAYDDAKSSVHGHLLEIEGRVQVAEELNSAILVSLGRSSSAAIERLYQQTEALVSDLSDLGHPAAFVNVRDVFRT</sequence>
<dbReference type="PROSITE" id="PS50897">
    <property type="entry name" value="CTLH"/>
    <property type="match status" value="1"/>
</dbReference>
<evidence type="ECO:0000256" key="3">
    <source>
        <dbReference type="ARBA" id="ARBA00018741"/>
    </source>
</evidence>
<dbReference type="InterPro" id="IPR013144">
    <property type="entry name" value="CRA_dom"/>
</dbReference>
<protein>
    <recommendedName>
        <fullName evidence="3">Protein FYV10</fullName>
    </recommendedName>
    <alternativeName>
        <fullName evidence="2">Protein fyv10</fullName>
    </alternativeName>
</protein>
<dbReference type="InterPro" id="IPR013320">
    <property type="entry name" value="ConA-like_dom_sf"/>
</dbReference>
<dbReference type="InterPro" id="IPR001870">
    <property type="entry name" value="B30.2/SPRY"/>
</dbReference>
<dbReference type="SMART" id="SM00667">
    <property type="entry name" value="LisH"/>
    <property type="match status" value="1"/>
</dbReference>
<dbReference type="GeneID" id="19237449"/>
<evidence type="ECO:0000313" key="7">
    <source>
        <dbReference type="EMBL" id="ERF70873.1"/>
    </source>
</evidence>
<dbReference type="EMBL" id="KE721278">
    <property type="protein sequence ID" value="ERF70873.1"/>
    <property type="molecule type" value="Genomic_DNA"/>
</dbReference>
<dbReference type="PANTHER" id="PTHR12864">
    <property type="entry name" value="RAN BINDING PROTEIN 9-RELATED"/>
    <property type="match status" value="1"/>
</dbReference>
<dbReference type="AlphaFoldDB" id="U1GFI8"/>
<dbReference type="Proteomes" id="UP000019373">
    <property type="component" value="Unassembled WGS sequence"/>
</dbReference>
<organism evidence="7 8">
    <name type="scientific">Endocarpon pusillum (strain Z07020 / HMAS-L-300199)</name>
    <name type="common">Lichen-forming fungus</name>
    <dbReference type="NCBI Taxonomy" id="1263415"/>
    <lineage>
        <taxon>Eukaryota</taxon>
        <taxon>Fungi</taxon>
        <taxon>Dikarya</taxon>
        <taxon>Ascomycota</taxon>
        <taxon>Pezizomycotina</taxon>
        <taxon>Eurotiomycetes</taxon>
        <taxon>Chaetothyriomycetidae</taxon>
        <taxon>Verrucariales</taxon>
        <taxon>Verrucariaceae</taxon>
        <taxon>Endocarpon</taxon>
    </lineage>
</organism>
<dbReference type="SUPFAM" id="SSF49899">
    <property type="entry name" value="Concanavalin A-like lectins/glucanases"/>
    <property type="match status" value="1"/>
</dbReference>
<dbReference type="Pfam" id="PF00622">
    <property type="entry name" value="SPRY"/>
    <property type="match status" value="1"/>
</dbReference>
<evidence type="ECO:0000259" key="5">
    <source>
        <dbReference type="PROSITE" id="PS50188"/>
    </source>
</evidence>
<evidence type="ECO:0000313" key="8">
    <source>
        <dbReference type="Proteomes" id="UP000019373"/>
    </source>
</evidence>
<evidence type="ECO:0000259" key="6">
    <source>
        <dbReference type="PROSITE" id="PS50897"/>
    </source>
</evidence>
<dbReference type="InterPro" id="IPR035782">
    <property type="entry name" value="SPRY_RanBP9/10"/>
</dbReference>
<evidence type="ECO:0000256" key="2">
    <source>
        <dbReference type="ARBA" id="ARBA00017917"/>
    </source>
</evidence>